<dbReference type="EMBL" id="LNCU01000039">
    <property type="protein sequence ID" value="KWV58245.1"/>
    <property type="molecule type" value="Genomic_DNA"/>
</dbReference>
<protein>
    <submittedName>
        <fullName evidence="1">Uncharacterized protein</fullName>
    </submittedName>
</protein>
<name>A0A109K074_9BRAD</name>
<organism evidence="1 2">
    <name type="scientific">Bradyrhizobium macuxiense</name>
    <dbReference type="NCBI Taxonomy" id="1755647"/>
    <lineage>
        <taxon>Bacteria</taxon>
        <taxon>Pseudomonadati</taxon>
        <taxon>Pseudomonadota</taxon>
        <taxon>Alphaproteobacteria</taxon>
        <taxon>Hyphomicrobiales</taxon>
        <taxon>Nitrobacteraceae</taxon>
        <taxon>Bradyrhizobium</taxon>
    </lineage>
</organism>
<evidence type="ECO:0000313" key="1">
    <source>
        <dbReference type="EMBL" id="KWV58245.1"/>
    </source>
</evidence>
<dbReference type="AlphaFoldDB" id="A0A109K074"/>
<keyword evidence="2" id="KW-1185">Reference proteome</keyword>
<reference evidence="1 2" key="1">
    <citation type="submission" date="2015-11" db="EMBL/GenBank/DDBJ databases">
        <title>Draft Genome Sequence of the Strain BR 10303 (Bradyrhizobium sp.) isolated from nodules of Centrolobium paraense.</title>
        <authorList>
            <person name="Zelli J.E."/>
            <person name="Simoes-Araujo J.L."/>
            <person name="Barauna A.C."/>
            <person name="Silva K."/>
        </authorList>
    </citation>
    <scope>NUCLEOTIDE SEQUENCE [LARGE SCALE GENOMIC DNA]</scope>
    <source>
        <strain evidence="1 2">BR 10303</strain>
    </source>
</reference>
<evidence type="ECO:0000313" key="2">
    <source>
        <dbReference type="Proteomes" id="UP000057737"/>
    </source>
</evidence>
<comment type="caution">
    <text evidence="1">The sequence shown here is derived from an EMBL/GenBank/DDBJ whole genome shotgun (WGS) entry which is preliminary data.</text>
</comment>
<dbReference type="Proteomes" id="UP000057737">
    <property type="component" value="Unassembled WGS sequence"/>
</dbReference>
<sequence>MWPSEVRQTIVFPLAIQRPNSSGAGSEEKCMSKSDTSKKIGPGAFCLKLAKEFAAGSPRLGLEPFAQLWCSLDERIRASSLTLWLRNWPVGRADRSVFPRDSQARQKLLDRWHRSWMACWGGVAETGQLLLHGSDIAQ</sequence>
<gene>
    <name evidence="1" type="ORF">AS156_36230</name>
</gene>
<accession>A0A109K074</accession>
<proteinExistence type="predicted"/>